<sequence length="223" mass="24723">MLIIVGSFSFSSLEIRLSARHYEEQIQGLKAERQNLARELDGKLDKSLMKSLLVSCLRLPPSKRPDAFRMLGRILEFTPDECNVLGLSEPVGTNWRDWFRMTGAHTSTGDEDSQKRSFIELFAEFLEKESAPPTQIKLPTDHLQSMSPQNQSQVARRLRADSTSTVQQRSVAEHSGQPAPHNLPFPSDTGVPPTVPLFIPTISSSTPPKGASANPLLSAFVQK</sequence>
<accession>A0A3P7NV50</accession>
<dbReference type="GO" id="GO:0007030">
    <property type="term" value="P:Golgi organization"/>
    <property type="evidence" value="ECO:0007669"/>
    <property type="project" value="TreeGrafter"/>
</dbReference>
<comment type="subcellular location">
    <subcellularLocation>
        <location evidence="1">Golgi apparatus</location>
    </subcellularLocation>
</comment>
<keyword evidence="7" id="KW-1185">Reference proteome</keyword>
<reference evidence="6 7" key="1">
    <citation type="submission" date="2018-11" db="EMBL/GenBank/DDBJ databases">
        <authorList>
            <consortium name="Pathogen Informatics"/>
        </authorList>
    </citation>
    <scope>NUCLEOTIDE SEQUENCE [LARGE SCALE GENOMIC DNA]</scope>
</reference>
<dbReference type="GO" id="GO:0005794">
    <property type="term" value="C:Golgi apparatus"/>
    <property type="evidence" value="ECO:0007669"/>
    <property type="project" value="UniProtKB-SubCell"/>
</dbReference>
<evidence type="ECO:0000256" key="1">
    <source>
        <dbReference type="ARBA" id="ARBA00004555"/>
    </source>
</evidence>
<dbReference type="PANTHER" id="PTHR18921">
    <property type="entry name" value="MYOSIN HEAVY CHAIN - RELATED"/>
    <property type="match status" value="1"/>
</dbReference>
<evidence type="ECO:0000256" key="5">
    <source>
        <dbReference type="SAM" id="MobiDB-lite"/>
    </source>
</evidence>
<protein>
    <recommendedName>
        <fullName evidence="8">GRIP domain-containing protein</fullName>
    </recommendedName>
</protein>
<keyword evidence="3 4" id="KW-0175">Coiled coil</keyword>
<feature type="region of interest" description="Disordered" evidence="5">
    <location>
        <begin position="133"/>
        <end position="223"/>
    </location>
</feature>
<evidence type="ECO:0000313" key="6">
    <source>
        <dbReference type="EMBL" id="VDN12749.1"/>
    </source>
</evidence>
<keyword evidence="2" id="KW-0333">Golgi apparatus</keyword>
<dbReference type="AlphaFoldDB" id="A0A3P7NV50"/>
<dbReference type="GO" id="GO:0006888">
    <property type="term" value="P:endoplasmic reticulum to Golgi vesicle-mediated transport"/>
    <property type="evidence" value="ECO:0007669"/>
    <property type="project" value="TreeGrafter"/>
</dbReference>
<proteinExistence type="predicted"/>
<evidence type="ECO:0000256" key="2">
    <source>
        <dbReference type="ARBA" id="ARBA00023034"/>
    </source>
</evidence>
<feature type="coiled-coil region" evidence="4">
    <location>
        <begin position="19"/>
        <end position="46"/>
    </location>
</feature>
<gene>
    <name evidence="6" type="ORF">DILT_LOCUS8580</name>
</gene>
<feature type="compositionally biased region" description="Polar residues" evidence="5">
    <location>
        <begin position="161"/>
        <end position="170"/>
    </location>
</feature>
<evidence type="ECO:0000313" key="7">
    <source>
        <dbReference type="Proteomes" id="UP000281553"/>
    </source>
</evidence>
<dbReference type="Proteomes" id="UP000281553">
    <property type="component" value="Unassembled WGS sequence"/>
</dbReference>
<dbReference type="OrthoDB" id="425925at2759"/>
<evidence type="ECO:0000256" key="3">
    <source>
        <dbReference type="ARBA" id="ARBA00023054"/>
    </source>
</evidence>
<dbReference type="GO" id="GO:0031267">
    <property type="term" value="F:small GTPase binding"/>
    <property type="evidence" value="ECO:0007669"/>
    <property type="project" value="TreeGrafter"/>
</dbReference>
<feature type="compositionally biased region" description="Polar residues" evidence="5">
    <location>
        <begin position="142"/>
        <end position="154"/>
    </location>
</feature>
<evidence type="ECO:0000256" key="4">
    <source>
        <dbReference type="SAM" id="Coils"/>
    </source>
</evidence>
<dbReference type="PANTHER" id="PTHR18921:SF2">
    <property type="entry name" value="THYROID RECEPTOR-INTERACTING PROTEIN 11"/>
    <property type="match status" value="1"/>
</dbReference>
<name>A0A3P7NV50_DIBLA</name>
<dbReference type="EMBL" id="UYRU01054647">
    <property type="protein sequence ID" value="VDN12749.1"/>
    <property type="molecule type" value="Genomic_DNA"/>
</dbReference>
<evidence type="ECO:0008006" key="8">
    <source>
        <dbReference type="Google" id="ProtNLM"/>
    </source>
</evidence>
<organism evidence="6 7">
    <name type="scientific">Dibothriocephalus latus</name>
    <name type="common">Fish tapeworm</name>
    <name type="synonym">Diphyllobothrium latum</name>
    <dbReference type="NCBI Taxonomy" id="60516"/>
    <lineage>
        <taxon>Eukaryota</taxon>
        <taxon>Metazoa</taxon>
        <taxon>Spiralia</taxon>
        <taxon>Lophotrochozoa</taxon>
        <taxon>Platyhelminthes</taxon>
        <taxon>Cestoda</taxon>
        <taxon>Eucestoda</taxon>
        <taxon>Diphyllobothriidea</taxon>
        <taxon>Diphyllobothriidae</taxon>
        <taxon>Dibothriocephalus</taxon>
    </lineage>
</organism>